<dbReference type="Gene3D" id="1.10.443.10">
    <property type="entry name" value="Intergrase catalytic core"/>
    <property type="match status" value="1"/>
</dbReference>
<evidence type="ECO:0000313" key="7">
    <source>
        <dbReference type="EMBL" id="MFC5657629.1"/>
    </source>
</evidence>
<keyword evidence="2 4" id="KW-0238">DNA-binding</keyword>
<proteinExistence type="inferred from homology"/>
<dbReference type="PANTHER" id="PTHR30349">
    <property type="entry name" value="PHAGE INTEGRASE-RELATED"/>
    <property type="match status" value="1"/>
</dbReference>
<dbReference type="InterPro" id="IPR050090">
    <property type="entry name" value="Tyrosine_recombinase_XerCD"/>
</dbReference>
<feature type="domain" description="Tyr recombinase" evidence="5">
    <location>
        <begin position="133"/>
        <end position="347"/>
    </location>
</feature>
<organism evidence="7 8">
    <name type="scientific">Streptomyces nogalater</name>
    <dbReference type="NCBI Taxonomy" id="38314"/>
    <lineage>
        <taxon>Bacteria</taxon>
        <taxon>Bacillati</taxon>
        <taxon>Actinomycetota</taxon>
        <taxon>Actinomycetes</taxon>
        <taxon>Kitasatosporales</taxon>
        <taxon>Streptomycetaceae</taxon>
        <taxon>Streptomyces</taxon>
    </lineage>
</organism>
<gene>
    <name evidence="7" type="ORF">ACFP3J_19310</name>
</gene>
<dbReference type="EMBL" id="JBHSOE010000031">
    <property type="protein sequence ID" value="MFC5657629.1"/>
    <property type="molecule type" value="Genomic_DNA"/>
</dbReference>
<protein>
    <submittedName>
        <fullName evidence="7">Tyrosine-type recombinase/integrase</fullName>
    </submittedName>
</protein>
<reference evidence="8" key="1">
    <citation type="journal article" date="2019" name="Int. J. Syst. Evol. Microbiol.">
        <title>The Global Catalogue of Microorganisms (GCM) 10K type strain sequencing project: providing services to taxonomists for standard genome sequencing and annotation.</title>
        <authorList>
            <consortium name="The Broad Institute Genomics Platform"/>
            <consortium name="The Broad Institute Genome Sequencing Center for Infectious Disease"/>
            <person name="Wu L."/>
            <person name="Ma J."/>
        </authorList>
    </citation>
    <scope>NUCLEOTIDE SEQUENCE [LARGE SCALE GENOMIC DNA]</scope>
    <source>
        <strain evidence="8">KCTC 5701</strain>
    </source>
</reference>
<dbReference type="PROSITE" id="PS51900">
    <property type="entry name" value="CB"/>
    <property type="match status" value="1"/>
</dbReference>
<keyword evidence="8" id="KW-1185">Reference proteome</keyword>
<evidence type="ECO:0000259" key="5">
    <source>
        <dbReference type="PROSITE" id="PS51898"/>
    </source>
</evidence>
<dbReference type="InterPro" id="IPR044068">
    <property type="entry name" value="CB"/>
</dbReference>
<comment type="caution">
    <text evidence="7">The sequence shown here is derived from an EMBL/GenBank/DDBJ whole genome shotgun (WGS) entry which is preliminary data.</text>
</comment>
<dbReference type="InterPro" id="IPR002104">
    <property type="entry name" value="Integrase_catalytic"/>
</dbReference>
<dbReference type="Pfam" id="PF00589">
    <property type="entry name" value="Phage_integrase"/>
    <property type="match status" value="1"/>
</dbReference>
<dbReference type="PANTHER" id="PTHR30349:SF41">
    <property type="entry name" value="INTEGRASE_RECOMBINASE PROTEIN MJ0367-RELATED"/>
    <property type="match status" value="1"/>
</dbReference>
<evidence type="ECO:0000313" key="8">
    <source>
        <dbReference type="Proteomes" id="UP001596065"/>
    </source>
</evidence>
<dbReference type="InterPro" id="IPR011010">
    <property type="entry name" value="DNA_brk_join_enz"/>
</dbReference>
<dbReference type="InterPro" id="IPR013762">
    <property type="entry name" value="Integrase-like_cat_sf"/>
</dbReference>
<comment type="similarity">
    <text evidence="1">Belongs to the 'phage' integrase family.</text>
</comment>
<evidence type="ECO:0000259" key="6">
    <source>
        <dbReference type="PROSITE" id="PS51900"/>
    </source>
</evidence>
<evidence type="ECO:0000256" key="2">
    <source>
        <dbReference type="ARBA" id="ARBA00023125"/>
    </source>
</evidence>
<dbReference type="PROSITE" id="PS51898">
    <property type="entry name" value="TYR_RECOMBINASE"/>
    <property type="match status" value="1"/>
</dbReference>
<dbReference type="RefSeq" id="WP_344349242.1">
    <property type="nucleotide sequence ID" value="NZ_BAAASM010000026.1"/>
</dbReference>
<dbReference type="Proteomes" id="UP001596065">
    <property type="component" value="Unassembled WGS sequence"/>
</dbReference>
<dbReference type="SUPFAM" id="SSF56349">
    <property type="entry name" value="DNA breaking-rejoining enzymes"/>
    <property type="match status" value="1"/>
</dbReference>
<keyword evidence="3" id="KW-0233">DNA recombination</keyword>
<accession>A0ABW0WKW8</accession>
<evidence type="ECO:0000256" key="3">
    <source>
        <dbReference type="ARBA" id="ARBA00023172"/>
    </source>
</evidence>
<name>A0ABW0WKW8_STRNO</name>
<feature type="domain" description="Core-binding (CB)" evidence="6">
    <location>
        <begin position="1"/>
        <end position="85"/>
    </location>
</feature>
<evidence type="ECO:0000256" key="4">
    <source>
        <dbReference type="PROSITE-ProRule" id="PRU01248"/>
    </source>
</evidence>
<sequence length="353" mass="39165">MAEYAGDGTDRTYAYLLVDHLRWLRQEGLAPKNVTFSDVKRYMGAVGAEVPMPLGTPWRIGKKSYGNSTLKTAAACLKGFYLHHADQGINTELGEVLKAKRLPTKADKQRSLLGHVKKIMPGNPLAPKNQRRRHPKMLPDGAREVVRAEVNSARDRLVVDWLGDGGFRIGELCGLHLADLHLRDGAACGQCRTPHAHVCHREGLPNGARAKTKYDWELEEDGVIRGGLIKRVSPAMIHSYFDYMTGEYPRAAEHGHLLVQQHGRHRGMPWAPEGARKMIGRAGTRAGLGRIRPHMFRHSFATAVLDASHGNLVVTRDAGGWASTEVVDEIYAHVDIHDPVFDAALRTVWGERV</sequence>
<evidence type="ECO:0000256" key="1">
    <source>
        <dbReference type="ARBA" id="ARBA00008857"/>
    </source>
</evidence>